<dbReference type="GO" id="GO:0004553">
    <property type="term" value="F:hydrolase activity, hydrolyzing O-glycosyl compounds"/>
    <property type="evidence" value="ECO:0007669"/>
    <property type="project" value="InterPro"/>
</dbReference>
<feature type="domain" description="Periplasmic copper-binding protein NosD beta helix" evidence="2">
    <location>
        <begin position="136"/>
        <end position="324"/>
    </location>
</feature>
<dbReference type="KEGG" id="mpl:Mpal_0894"/>
<dbReference type="InterPro" id="IPR012334">
    <property type="entry name" value="Pectin_lyas_fold"/>
</dbReference>
<dbReference type="eggNOG" id="arCOG02545">
    <property type="taxonomic scope" value="Archaea"/>
</dbReference>
<dbReference type="STRING" id="521011.Mpal_0894"/>
<dbReference type="Pfam" id="PF00404">
    <property type="entry name" value="Dockerin_1"/>
    <property type="match status" value="1"/>
</dbReference>
<dbReference type="InterPro" id="IPR007742">
    <property type="entry name" value="NosD_dom"/>
</dbReference>
<dbReference type="SUPFAM" id="SSF63446">
    <property type="entry name" value="Type I dockerin domain"/>
    <property type="match status" value="1"/>
</dbReference>
<dbReference type="Proteomes" id="UP000002457">
    <property type="component" value="Chromosome"/>
</dbReference>
<dbReference type="InterPro" id="IPR002105">
    <property type="entry name" value="Dockerin_1_rpt"/>
</dbReference>
<dbReference type="Gene3D" id="2.160.20.10">
    <property type="entry name" value="Single-stranded right-handed beta-helix, Pectin lyase-like"/>
    <property type="match status" value="1"/>
</dbReference>
<dbReference type="InterPro" id="IPR006626">
    <property type="entry name" value="PbH1"/>
</dbReference>
<accession>B8GGJ5</accession>
<keyword evidence="4" id="KW-1185">Reference proteome</keyword>
<dbReference type="EMBL" id="CP001338">
    <property type="protein sequence ID" value="ACL16250.1"/>
    <property type="molecule type" value="Genomic_DNA"/>
</dbReference>
<dbReference type="SMART" id="SM00710">
    <property type="entry name" value="PbH1"/>
    <property type="match status" value="9"/>
</dbReference>
<dbReference type="InterPro" id="IPR018247">
    <property type="entry name" value="EF_Hand_1_Ca_BS"/>
</dbReference>
<evidence type="ECO:0000313" key="4">
    <source>
        <dbReference type="Proteomes" id="UP000002457"/>
    </source>
</evidence>
<dbReference type="InterPro" id="IPR011050">
    <property type="entry name" value="Pectin_lyase_fold/virulence"/>
</dbReference>
<protein>
    <recommendedName>
        <fullName evidence="1">Probable pectate lyase C</fullName>
    </recommendedName>
</protein>
<dbReference type="RefSeq" id="WP_012617569.1">
    <property type="nucleotide sequence ID" value="NC_011832.1"/>
</dbReference>
<dbReference type="SUPFAM" id="SSF51126">
    <property type="entry name" value="Pectin lyase-like"/>
    <property type="match status" value="1"/>
</dbReference>
<dbReference type="CDD" id="cd14254">
    <property type="entry name" value="Dockerin_II"/>
    <property type="match status" value="1"/>
</dbReference>
<dbReference type="HOGENOM" id="CLU_632555_0_0_2"/>
<dbReference type="PROSITE" id="PS00018">
    <property type="entry name" value="EF_HAND_1"/>
    <property type="match status" value="2"/>
</dbReference>
<proteinExistence type="predicted"/>
<dbReference type="InterPro" id="IPR036439">
    <property type="entry name" value="Dockerin_dom_sf"/>
</dbReference>
<reference evidence="3 4" key="1">
    <citation type="journal article" date="2015" name="Genome Announc.">
        <title>Complete Genome Sequence of Methanosphaerula palustris E1-9CT, a Hydrogenotrophic Methanogen Isolated from a Minerotrophic Fen Peatland.</title>
        <authorList>
            <person name="Cadillo-Quiroz H."/>
            <person name="Browne P."/>
            <person name="Kyrpides N."/>
            <person name="Woyke T."/>
            <person name="Goodwin L."/>
            <person name="Detter C."/>
            <person name="Yavitt J.B."/>
            <person name="Zinder S.H."/>
        </authorList>
    </citation>
    <scope>NUCLEOTIDE SEQUENCE [LARGE SCALE GENOMIC DNA]</scope>
    <source>
        <strain evidence="4">ATCC BAA-1556 / DSM 19958 / E1-9c</strain>
    </source>
</reference>
<dbReference type="GO" id="GO:0000272">
    <property type="term" value="P:polysaccharide catabolic process"/>
    <property type="evidence" value="ECO:0007669"/>
    <property type="project" value="InterPro"/>
</dbReference>
<organism evidence="3 4">
    <name type="scientific">Methanosphaerula palustris (strain ATCC BAA-1556 / DSM 19958 / E1-9c)</name>
    <dbReference type="NCBI Taxonomy" id="521011"/>
    <lineage>
        <taxon>Archaea</taxon>
        <taxon>Methanobacteriati</taxon>
        <taxon>Methanobacteriota</taxon>
        <taxon>Stenosarchaea group</taxon>
        <taxon>Methanomicrobia</taxon>
        <taxon>Methanomicrobiales</taxon>
        <taxon>Methanoregulaceae</taxon>
        <taxon>Methanosphaerula</taxon>
    </lineage>
</organism>
<dbReference type="Pfam" id="PF05048">
    <property type="entry name" value="NosD"/>
    <property type="match status" value="1"/>
</dbReference>
<name>B8GGJ5_METPE</name>
<sequence length="433" mass="45991" precursor="true">MSSYTFIVLLAALVLLLASGGVLAADPTTAAGEPIPITGCTEITNPGTYYLASDLIDLGCETAISVRCSNVVIDGRNHHVEGNDSPATVGIDIRSQQGNPGITNVLVENIQLSGWDQGVVVSPAGGEASPPPYVRLNNVHSQNNTEGFDLWGPGTITLDGCTATSNLQKGIRADGIEGDLAVALTDVQIQANGDDGVYARLTGMTINNCQISFNGWRTAESSGFRLNKGSAIIRDSLFEQNRGAGIFFETATNGTVTGTKIQYNGVGIRDSSGDGTVNIYNNYFRNDRNVALEGQVDTWSVQKRVGPNIVGGPSIGGNYWASPNWTGFSEMHLDVDGDGFCDEQFVIDGGNVDHLPLAMPPAIVPGGTGIPTSTKQDGRFDDVNGNGVLDFNDVILLFNQMDWIRENEPVAGFDFNGDGQITFADVVWLYGML</sequence>
<dbReference type="GeneID" id="70316814"/>
<dbReference type="AlphaFoldDB" id="B8GGJ5"/>
<evidence type="ECO:0000259" key="2">
    <source>
        <dbReference type="Pfam" id="PF05048"/>
    </source>
</evidence>
<evidence type="ECO:0000313" key="3">
    <source>
        <dbReference type="EMBL" id="ACL16250.1"/>
    </source>
</evidence>
<evidence type="ECO:0000256" key="1">
    <source>
        <dbReference type="ARBA" id="ARBA00016512"/>
    </source>
</evidence>
<dbReference type="Gene3D" id="1.10.1330.10">
    <property type="entry name" value="Dockerin domain"/>
    <property type="match status" value="1"/>
</dbReference>
<gene>
    <name evidence="3" type="ordered locus">Mpal_0894</name>
</gene>